<evidence type="ECO:0000256" key="4">
    <source>
        <dbReference type="ARBA" id="ARBA00023136"/>
    </source>
</evidence>
<dbReference type="Proteomes" id="UP001239397">
    <property type="component" value="Chromosome"/>
</dbReference>
<feature type="transmembrane region" description="Helical" evidence="5">
    <location>
        <begin position="144"/>
        <end position="166"/>
    </location>
</feature>
<comment type="subcellular location">
    <subcellularLocation>
        <location evidence="1">Cell membrane</location>
        <topology evidence="1">Multi-pass membrane protein</topology>
    </subcellularLocation>
</comment>
<name>A0A9Y2JPD7_9PSEU</name>
<feature type="transmembrane region" description="Helical" evidence="5">
    <location>
        <begin position="62"/>
        <end position="78"/>
    </location>
</feature>
<evidence type="ECO:0000256" key="2">
    <source>
        <dbReference type="ARBA" id="ARBA00022692"/>
    </source>
</evidence>
<evidence type="ECO:0000313" key="7">
    <source>
        <dbReference type="EMBL" id="WIY01176.1"/>
    </source>
</evidence>
<protein>
    <submittedName>
        <fullName evidence="7">MFS transporter</fullName>
    </submittedName>
</protein>
<feature type="transmembrane region" description="Helical" evidence="5">
    <location>
        <begin position="235"/>
        <end position="253"/>
    </location>
</feature>
<keyword evidence="4 5" id="KW-0472">Membrane</keyword>
<dbReference type="RefSeq" id="WP_285997634.1">
    <property type="nucleotide sequence ID" value="NZ_CP127295.1"/>
</dbReference>
<dbReference type="AlphaFoldDB" id="A0A9Y2JPD7"/>
<dbReference type="GO" id="GO:0022857">
    <property type="term" value="F:transmembrane transporter activity"/>
    <property type="evidence" value="ECO:0007669"/>
    <property type="project" value="InterPro"/>
</dbReference>
<dbReference type="InterPro" id="IPR036259">
    <property type="entry name" value="MFS_trans_sf"/>
</dbReference>
<feature type="transmembrane region" description="Helical" evidence="5">
    <location>
        <begin position="274"/>
        <end position="296"/>
    </location>
</feature>
<feature type="domain" description="Major facilitator superfamily (MFS) profile" evidence="6">
    <location>
        <begin position="20"/>
        <end position="504"/>
    </location>
</feature>
<feature type="transmembrane region" description="Helical" evidence="5">
    <location>
        <begin position="364"/>
        <end position="389"/>
    </location>
</feature>
<feature type="transmembrane region" description="Helical" evidence="5">
    <location>
        <begin position="409"/>
        <end position="428"/>
    </location>
</feature>
<gene>
    <name evidence="7" type="ORF">QRX60_45290</name>
</gene>
<dbReference type="PANTHER" id="PTHR42718">
    <property type="entry name" value="MAJOR FACILITATOR SUPERFAMILY MULTIDRUG TRANSPORTER MFSC"/>
    <property type="match status" value="1"/>
</dbReference>
<keyword evidence="2 5" id="KW-0812">Transmembrane</keyword>
<dbReference type="CDD" id="cd17321">
    <property type="entry name" value="MFS_MMR_MDR_like"/>
    <property type="match status" value="1"/>
</dbReference>
<evidence type="ECO:0000256" key="3">
    <source>
        <dbReference type="ARBA" id="ARBA00022989"/>
    </source>
</evidence>
<feature type="transmembrane region" description="Helical" evidence="5">
    <location>
        <begin position="21"/>
        <end position="42"/>
    </location>
</feature>
<dbReference type="InterPro" id="IPR020846">
    <property type="entry name" value="MFS_dom"/>
</dbReference>
<feature type="transmembrane region" description="Helical" evidence="5">
    <location>
        <begin position="85"/>
        <end position="104"/>
    </location>
</feature>
<feature type="transmembrane region" description="Helical" evidence="5">
    <location>
        <begin position="110"/>
        <end position="132"/>
    </location>
</feature>
<dbReference type="SUPFAM" id="SSF103473">
    <property type="entry name" value="MFS general substrate transporter"/>
    <property type="match status" value="1"/>
</dbReference>
<sequence length="511" mass="52127">MAWGVNRAPSTSLTARQHWTLAVSCVAVALVVASMAALYAALPGIAVATGATQGQLTWVIDGYTLALACLVLTGGALGDRYGRRATLLTGLLVFSAGSALPLALSEPAWLIGSRVIAGVGAALVMPSTLSLLTSGFPTAQWGRAVGVWAGVVSVGALVGLVGSGLLLQRWSWWSIFLILTVAGIASAVAALTVPESRPRDRSRLDIAGAVLSAVAVGLFVGGVTEAPARGWLSPGTLGALVGSVLATVVFIAVELRREHALLSLRLFGNRSFSIGVVSLVVQFLACFGMFFLLQQYLQLVLGYTPMRAAIAMAPLAGPLVPLCLLASRLTARVGLRAVTVGGLTVLAVGLFLMSCLQVQTTYPVVLRCVLVVGAGLGLCTAPATSAIIVSTPNARHGMASAVNDAAREVGAAMGIAVAGSVLAAGYRYGIESALPELPEQVRGAVADSPAAALALAEHSRQGGHLLTSFARAAFVHGFQQAMVALAAVTAVGAMAALADRACAQRNVGRKP</sequence>
<dbReference type="EMBL" id="CP127295">
    <property type="protein sequence ID" value="WIY01176.1"/>
    <property type="molecule type" value="Genomic_DNA"/>
</dbReference>
<dbReference type="InterPro" id="IPR011701">
    <property type="entry name" value="MFS"/>
</dbReference>
<evidence type="ECO:0000259" key="6">
    <source>
        <dbReference type="PROSITE" id="PS50850"/>
    </source>
</evidence>
<reference evidence="7 8" key="1">
    <citation type="submission" date="2023-06" db="EMBL/GenBank/DDBJ databases">
        <authorList>
            <person name="Oyuntsetseg B."/>
            <person name="Kim S.B."/>
        </authorList>
    </citation>
    <scope>NUCLEOTIDE SEQUENCE [LARGE SCALE GENOMIC DNA]</scope>
    <source>
        <strain evidence="7 8">4-36</strain>
    </source>
</reference>
<dbReference type="PANTHER" id="PTHR42718:SF42">
    <property type="entry name" value="EXPORT PROTEIN"/>
    <property type="match status" value="1"/>
</dbReference>
<dbReference type="Gene3D" id="1.20.1250.20">
    <property type="entry name" value="MFS general substrate transporter like domains"/>
    <property type="match status" value="1"/>
</dbReference>
<feature type="transmembrane region" description="Helical" evidence="5">
    <location>
        <begin position="308"/>
        <end position="326"/>
    </location>
</feature>
<dbReference type="PROSITE" id="PS50850">
    <property type="entry name" value="MFS"/>
    <property type="match status" value="1"/>
</dbReference>
<evidence type="ECO:0000256" key="1">
    <source>
        <dbReference type="ARBA" id="ARBA00004651"/>
    </source>
</evidence>
<feature type="transmembrane region" description="Helical" evidence="5">
    <location>
        <begin position="478"/>
        <end position="498"/>
    </location>
</feature>
<evidence type="ECO:0000256" key="5">
    <source>
        <dbReference type="SAM" id="Phobius"/>
    </source>
</evidence>
<keyword evidence="3 5" id="KW-1133">Transmembrane helix</keyword>
<feature type="transmembrane region" description="Helical" evidence="5">
    <location>
        <begin position="172"/>
        <end position="192"/>
    </location>
</feature>
<dbReference type="Pfam" id="PF07690">
    <property type="entry name" value="MFS_1"/>
    <property type="match status" value="1"/>
</dbReference>
<keyword evidence="8" id="KW-1185">Reference proteome</keyword>
<feature type="transmembrane region" description="Helical" evidence="5">
    <location>
        <begin position="204"/>
        <end position="223"/>
    </location>
</feature>
<organism evidence="7 8">
    <name type="scientific">Amycolatopsis mongoliensis</name>
    <dbReference type="NCBI Taxonomy" id="715475"/>
    <lineage>
        <taxon>Bacteria</taxon>
        <taxon>Bacillati</taxon>
        <taxon>Actinomycetota</taxon>
        <taxon>Actinomycetes</taxon>
        <taxon>Pseudonocardiales</taxon>
        <taxon>Pseudonocardiaceae</taxon>
        <taxon>Amycolatopsis</taxon>
    </lineage>
</organism>
<evidence type="ECO:0000313" key="8">
    <source>
        <dbReference type="Proteomes" id="UP001239397"/>
    </source>
</evidence>
<feature type="transmembrane region" description="Helical" evidence="5">
    <location>
        <begin position="333"/>
        <end position="352"/>
    </location>
</feature>
<accession>A0A9Y2JPD7</accession>
<dbReference type="KEGG" id="amog:QRX60_45290"/>
<dbReference type="Gene3D" id="1.20.1720.10">
    <property type="entry name" value="Multidrug resistance protein D"/>
    <property type="match status" value="1"/>
</dbReference>
<proteinExistence type="predicted"/>
<dbReference type="GO" id="GO:0005886">
    <property type="term" value="C:plasma membrane"/>
    <property type="evidence" value="ECO:0007669"/>
    <property type="project" value="UniProtKB-SubCell"/>
</dbReference>